<dbReference type="EC" id="6.2.1.16" evidence="8"/>
<gene>
    <name evidence="8" type="ORF">ACFPEL_03310</name>
</gene>
<evidence type="ECO:0000313" key="8">
    <source>
        <dbReference type="EMBL" id="MFC4831432.1"/>
    </source>
</evidence>
<dbReference type="InterPro" id="IPR045851">
    <property type="entry name" value="AMP-bd_C_sf"/>
</dbReference>
<feature type="domain" description="Acetyl-coenzyme A synthetase N-terminal" evidence="7">
    <location>
        <begin position="44"/>
        <end position="100"/>
    </location>
</feature>
<dbReference type="GO" id="GO:0030729">
    <property type="term" value="F:acetoacetate-CoA ligase activity"/>
    <property type="evidence" value="ECO:0007669"/>
    <property type="project" value="UniProtKB-EC"/>
</dbReference>
<proteinExistence type="inferred from homology"/>
<sequence>MSAPSDSTEPEILWQPDEETVRNARITAFAERAAQEHGITVEGYEDLWRWSTTDLRAFWGTVADHLGVRFHDAPSEVLASEDMPGASWFPGSTLNYAEHALRPAEGGADDDLAIVAVREDGRREQRTYGELRADVARARAGLEALGVGRGDRVVALAPNCIETLVAFLGAASLGATWSSCSPDFGARAVVDRFAQIEPSVLVVVDGYLYNGKSYDIRTTVAELREQLPTLRATVGIDYVAEGAWAEHDDVVGWSSFTDHADAGLAFDPVPFDHPLWILYSSGTTGLPKGIVHSHGGIVVQHLASLALQHDLGPGDRFFWFTTTGWMMWNLLISGLLVGATVVAFDGSPGHPDLDVLWRMAADEGVTLFGTSASFVQSCLKAGLRPRDAFDLSAIRSVGSTGSPLSPEGFDWLQDAVGEKIQIASVSGGTDVCAAFVGVAPTVPVWRGEISCRALGASVEAFDPTGQPVIDEVGELVITRPTPSMPVMLWNDPDGSRMRESYFEDFPGIWRHGDWVQITPRGSLVIRGRSDSTLNRGGVRMGTAEFYEVVESFDEVVDSLVIDTSGVEGAREGGELLCFLVLGEGVDFEDVAPQLKKALRSQLSPRHVPDRFLVVDDIPRTLNGKKSEVPVKRILAGTAPEKAVSKDALRNPEALEDVVARARD</sequence>
<feature type="domain" description="AMP-binding enzyme C-terminal" evidence="6">
    <location>
        <begin position="550"/>
        <end position="624"/>
    </location>
</feature>
<feature type="domain" description="AMP-dependent synthetase/ligase" evidence="5">
    <location>
        <begin position="111"/>
        <end position="481"/>
    </location>
</feature>
<dbReference type="InterPro" id="IPR042099">
    <property type="entry name" value="ANL_N_sf"/>
</dbReference>
<evidence type="ECO:0000256" key="2">
    <source>
        <dbReference type="ARBA" id="ARBA00022598"/>
    </source>
</evidence>
<comment type="similarity">
    <text evidence="1">Belongs to the ATP-dependent AMP-binding enzyme family.</text>
</comment>
<dbReference type="NCBIfam" id="TIGR01217">
    <property type="entry name" value="ac_ac_CoA_syn"/>
    <property type="match status" value="1"/>
</dbReference>
<accession>A0ABV9RH09</accession>
<dbReference type="NCBIfam" id="NF002937">
    <property type="entry name" value="PRK03584.1"/>
    <property type="match status" value="1"/>
</dbReference>
<dbReference type="CDD" id="cd05943">
    <property type="entry name" value="AACS"/>
    <property type="match status" value="1"/>
</dbReference>
<dbReference type="InterPro" id="IPR000873">
    <property type="entry name" value="AMP-dep_synth/lig_dom"/>
</dbReference>
<comment type="caution">
    <text evidence="8">The sequence shown here is derived from an EMBL/GenBank/DDBJ whole genome shotgun (WGS) entry which is preliminary data.</text>
</comment>
<dbReference type="InterPro" id="IPR032387">
    <property type="entry name" value="ACAS_N"/>
</dbReference>
<evidence type="ECO:0000313" key="9">
    <source>
        <dbReference type="Proteomes" id="UP001595909"/>
    </source>
</evidence>
<dbReference type="PANTHER" id="PTHR42921">
    <property type="entry name" value="ACETOACETYL-COA SYNTHETASE"/>
    <property type="match status" value="1"/>
</dbReference>
<dbReference type="Gene3D" id="3.40.50.12780">
    <property type="entry name" value="N-terminal domain of ligase-like"/>
    <property type="match status" value="1"/>
</dbReference>
<evidence type="ECO:0000259" key="6">
    <source>
        <dbReference type="Pfam" id="PF13193"/>
    </source>
</evidence>
<dbReference type="Proteomes" id="UP001595909">
    <property type="component" value="Unassembled WGS sequence"/>
</dbReference>
<name>A0ABV9RH09_9PSEU</name>
<dbReference type="SUPFAM" id="SSF56801">
    <property type="entry name" value="Acetyl-CoA synthetase-like"/>
    <property type="match status" value="1"/>
</dbReference>
<dbReference type="InterPro" id="IPR025110">
    <property type="entry name" value="AMP-bd_C"/>
</dbReference>
<evidence type="ECO:0000256" key="1">
    <source>
        <dbReference type="ARBA" id="ARBA00006432"/>
    </source>
</evidence>
<keyword evidence="2 8" id="KW-0436">Ligase</keyword>
<dbReference type="PROSITE" id="PS00455">
    <property type="entry name" value="AMP_BINDING"/>
    <property type="match status" value="1"/>
</dbReference>
<dbReference type="Pfam" id="PF16177">
    <property type="entry name" value="ACAS_N"/>
    <property type="match status" value="1"/>
</dbReference>
<dbReference type="Gene3D" id="3.30.300.30">
    <property type="match status" value="1"/>
</dbReference>
<dbReference type="PANTHER" id="PTHR42921:SF1">
    <property type="entry name" value="ACETOACETYL-COA SYNTHETASE"/>
    <property type="match status" value="1"/>
</dbReference>
<dbReference type="Pfam" id="PF13193">
    <property type="entry name" value="AMP-binding_C"/>
    <property type="match status" value="1"/>
</dbReference>
<protein>
    <submittedName>
        <fullName evidence="8">Acetoacetate--CoA ligase</fullName>
        <ecNumber evidence="8">6.2.1.16</ecNumber>
    </submittedName>
</protein>
<evidence type="ECO:0000259" key="5">
    <source>
        <dbReference type="Pfam" id="PF00501"/>
    </source>
</evidence>
<organism evidence="8 9">
    <name type="scientific">Actinomycetospora chibensis</name>
    <dbReference type="NCBI Taxonomy" id="663606"/>
    <lineage>
        <taxon>Bacteria</taxon>
        <taxon>Bacillati</taxon>
        <taxon>Actinomycetota</taxon>
        <taxon>Actinomycetes</taxon>
        <taxon>Pseudonocardiales</taxon>
        <taxon>Pseudonocardiaceae</taxon>
        <taxon>Actinomycetospora</taxon>
    </lineage>
</organism>
<keyword evidence="3" id="KW-0547">Nucleotide-binding</keyword>
<dbReference type="RefSeq" id="WP_274188393.1">
    <property type="nucleotide sequence ID" value="NZ_BAABHN010000004.1"/>
</dbReference>
<dbReference type="Pfam" id="PF00501">
    <property type="entry name" value="AMP-binding"/>
    <property type="match status" value="1"/>
</dbReference>
<evidence type="ECO:0000256" key="4">
    <source>
        <dbReference type="ARBA" id="ARBA00022840"/>
    </source>
</evidence>
<dbReference type="InterPro" id="IPR020845">
    <property type="entry name" value="AMP-binding_CS"/>
</dbReference>
<reference evidence="9" key="1">
    <citation type="journal article" date="2019" name="Int. J. Syst. Evol. Microbiol.">
        <title>The Global Catalogue of Microorganisms (GCM) 10K type strain sequencing project: providing services to taxonomists for standard genome sequencing and annotation.</title>
        <authorList>
            <consortium name="The Broad Institute Genomics Platform"/>
            <consortium name="The Broad Institute Genome Sequencing Center for Infectious Disease"/>
            <person name="Wu L."/>
            <person name="Ma J."/>
        </authorList>
    </citation>
    <scope>NUCLEOTIDE SEQUENCE [LARGE SCALE GENOMIC DNA]</scope>
    <source>
        <strain evidence="9">CCUG 50347</strain>
    </source>
</reference>
<dbReference type="EMBL" id="JBHSIM010000004">
    <property type="protein sequence ID" value="MFC4831432.1"/>
    <property type="molecule type" value="Genomic_DNA"/>
</dbReference>
<dbReference type="InterPro" id="IPR005914">
    <property type="entry name" value="Acac_CoA_synth"/>
</dbReference>
<evidence type="ECO:0000256" key="3">
    <source>
        <dbReference type="ARBA" id="ARBA00022741"/>
    </source>
</evidence>
<keyword evidence="9" id="KW-1185">Reference proteome</keyword>
<evidence type="ECO:0000259" key="7">
    <source>
        <dbReference type="Pfam" id="PF16177"/>
    </source>
</evidence>
<keyword evidence="4" id="KW-0067">ATP-binding</keyword>